<evidence type="ECO:0000313" key="14">
    <source>
        <dbReference type="Proteomes" id="UP000319801"/>
    </source>
</evidence>
<dbReference type="GO" id="GO:0006828">
    <property type="term" value="P:manganese ion transport"/>
    <property type="evidence" value="ECO:0007669"/>
    <property type="project" value="TreeGrafter"/>
</dbReference>
<keyword evidence="7 10" id="KW-1133">Transmembrane helix</keyword>
<dbReference type="PANTHER" id="PTHR45820:SF3">
    <property type="entry name" value="CALCIUM_MANGANESE ANTIPORTER SLC30A10"/>
    <property type="match status" value="1"/>
</dbReference>
<comment type="catalytic activity">
    <reaction evidence="9">
        <text>Zn(2+)(in) + 2 H(+)(out) = Zn(2+)(out) + 2 H(+)(in)</text>
        <dbReference type="Rhea" id="RHEA:72627"/>
        <dbReference type="ChEBI" id="CHEBI:15378"/>
        <dbReference type="ChEBI" id="CHEBI:29105"/>
    </reaction>
</comment>
<feature type="transmembrane region" description="Helical" evidence="10">
    <location>
        <begin position="27"/>
        <end position="49"/>
    </location>
</feature>
<gene>
    <name evidence="13" type="ORF">Baya_13014</name>
</gene>
<comment type="subcellular location">
    <subcellularLocation>
        <location evidence="1">Membrane</location>
        <topology evidence="1">Multi-pass membrane protein</topology>
    </subcellularLocation>
</comment>
<reference evidence="13 14" key="1">
    <citation type="journal article" date="2019" name="Genome Biol. Evol.">
        <title>Whole-Genome Sequencing of the Giant Devil Catfish, Bagarius yarrelli.</title>
        <authorList>
            <person name="Jiang W."/>
            <person name="Lv Y."/>
            <person name="Cheng L."/>
            <person name="Yang K."/>
            <person name="Chao B."/>
            <person name="Wang X."/>
            <person name="Li Y."/>
            <person name="Pan X."/>
            <person name="You X."/>
            <person name="Zhang Y."/>
            <person name="Yang J."/>
            <person name="Li J."/>
            <person name="Zhang X."/>
            <person name="Liu S."/>
            <person name="Sun C."/>
            <person name="Yang J."/>
            <person name="Shi Q."/>
        </authorList>
    </citation>
    <scope>NUCLEOTIDE SEQUENCE [LARGE SCALE GENOMIC DNA]</scope>
    <source>
        <strain evidence="13">JWS20170419001</strain>
        <tissue evidence="13">Muscle</tissue>
    </source>
</reference>
<keyword evidence="14" id="KW-1185">Reference proteome</keyword>
<evidence type="ECO:0000256" key="9">
    <source>
        <dbReference type="ARBA" id="ARBA00048349"/>
    </source>
</evidence>
<evidence type="ECO:0000256" key="4">
    <source>
        <dbReference type="ARBA" id="ARBA00022449"/>
    </source>
</evidence>
<sequence>MEGSEPAASLRQEKKQNDGPPLNIRGVLLHVLNDALGSVVVVVAAVLFYVRPLPPDAPCNWQCYVDPSLTLVMIAIIVSSGVPLVKETTRILLQMSPPDLDVSMILEDVSRLPGVLGVHELHVWELAKDRNVASMHVKLSSDLESSKGEIRRLHVKIREMLHCLGIHSVTLQTEFIDGETENEHCATPCISYNCLKQSCCPVDQMTQKHTDLHKQNFSEPNCSTETTVDFRDGCGNKEPKHLESTSF</sequence>
<feature type="domain" description="Cation efflux protein transmembrane" evidence="11">
    <location>
        <begin position="19"/>
        <end position="93"/>
    </location>
</feature>
<dbReference type="SUPFAM" id="SSF161111">
    <property type="entry name" value="Cation efflux protein transmembrane domain-like"/>
    <property type="match status" value="1"/>
</dbReference>
<evidence type="ECO:0000259" key="11">
    <source>
        <dbReference type="Pfam" id="PF01545"/>
    </source>
</evidence>
<evidence type="ECO:0000256" key="1">
    <source>
        <dbReference type="ARBA" id="ARBA00004141"/>
    </source>
</evidence>
<keyword evidence="6" id="KW-0862">Zinc</keyword>
<protein>
    <submittedName>
        <fullName evidence="13">Zinc transporter 10</fullName>
    </submittedName>
</protein>
<dbReference type="InterPro" id="IPR058533">
    <property type="entry name" value="Cation_efflux_TM"/>
</dbReference>
<comment type="similarity">
    <text evidence="2">Belongs to the cation diffusion facilitator (CDF) transporter (TC 2.A.4) family. SLC30A subfamily.</text>
</comment>
<keyword evidence="5 10" id="KW-0812">Transmembrane</keyword>
<dbReference type="Pfam" id="PF01545">
    <property type="entry name" value="Cation_efflux"/>
    <property type="match status" value="1"/>
</dbReference>
<evidence type="ECO:0000259" key="12">
    <source>
        <dbReference type="Pfam" id="PF16916"/>
    </source>
</evidence>
<dbReference type="NCBIfam" id="TIGR01297">
    <property type="entry name" value="CDF"/>
    <property type="match status" value="1"/>
</dbReference>
<evidence type="ECO:0000256" key="7">
    <source>
        <dbReference type="ARBA" id="ARBA00022989"/>
    </source>
</evidence>
<dbReference type="Gene3D" id="1.20.1510.10">
    <property type="entry name" value="Cation efflux protein transmembrane domain"/>
    <property type="match status" value="1"/>
</dbReference>
<dbReference type="OrthoDB" id="29444at2759"/>
<evidence type="ECO:0000256" key="10">
    <source>
        <dbReference type="SAM" id="Phobius"/>
    </source>
</evidence>
<organism evidence="13 14">
    <name type="scientific">Bagarius yarrelli</name>
    <name type="common">Goonch</name>
    <name type="synonym">Bagrus yarrelli</name>
    <dbReference type="NCBI Taxonomy" id="175774"/>
    <lineage>
        <taxon>Eukaryota</taxon>
        <taxon>Metazoa</taxon>
        <taxon>Chordata</taxon>
        <taxon>Craniata</taxon>
        <taxon>Vertebrata</taxon>
        <taxon>Euteleostomi</taxon>
        <taxon>Actinopterygii</taxon>
        <taxon>Neopterygii</taxon>
        <taxon>Teleostei</taxon>
        <taxon>Ostariophysi</taxon>
        <taxon>Siluriformes</taxon>
        <taxon>Sisoridae</taxon>
        <taxon>Sisorinae</taxon>
        <taxon>Bagarius</taxon>
    </lineage>
</organism>
<dbReference type="GO" id="GO:0015297">
    <property type="term" value="F:antiporter activity"/>
    <property type="evidence" value="ECO:0007669"/>
    <property type="project" value="UniProtKB-KW"/>
</dbReference>
<proteinExistence type="inferred from homology"/>
<dbReference type="PANTHER" id="PTHR45820">
    <property type="entry name" value="FI23527P1"/>
    <property type="match status" value="1"/>
</dbReference>
<evidence type="ECO:0000256" key="3">
    <source>
        <dbReference type="ARBA" id="ARBA00022448"/>
    </source>
</evidence>
<dbReference type="GO" id="GO:0006882">
    <property type="term" value="P:intracellular zinc ion homeostasis"/>
    <property type="evidence" value="ECO:0007669"/>
    <property type="project" value="TreeGrafter"/>
</dbReference>
<evidence type="ECO:0000256" key="5">
    <source>
        <dbReference type="ARBA" id="ARBA00022692"/>
    </source>
</evidence>
<evidence type="ECO:0000313" key="13">
    <source>
        <dbReference type="EMBL" id="TSV02094.1"/>
    </source>
</evidence>
<keyword evidence="8 10" id="KW-0472">Membrane</keyword>
<accession>A0A556V504</accession>
<evidence type="ECO:0000256" key="2">
    <source>
        <dbReference type="ARBA" id="ARBA00008873"/>
    </source>
</evidence>
<dbReference type="GO" id="GO:0005385">
    <property type="term" value="F:zinc ion transmembrane transporter activity"/>
    <property type="evidence" value="ECO:0007669"/>
    <property type="project" value="TreeGrafter"/>
</dbReference>
<name>A0A556V504_BAGYA</name>
<feature type="domain" description="Cation efflux protein cytoplasmic" evidence="12">
    <location>
        <begin position="97"/>
        <end position="174"/>
    </location>
</feature>
<keyword evidence="4" id="KW-0050">Antiport</keyword>
<dbReference type="EMBL" id="VCAZ01000122">
    <property type="protein sequence ID" value="TSV02094.1"/>
    <property type="molecule type" value="Genomic_DNA"/>
</dbReference>
<evidence type="ECO:0000256" key="6">
    <source>
        <dbReference type="ARBA" id="ARBA00022833"/>
    </source>
</evidence>
<dbReference type="InterPro" id="IPR036837">
    <property type="entry name" value="Cation_efflux_CTD_sf"/>
</dbReference>
<dbReference type="Pfam" id="PF16916">
    <property type="entry name" value="ZT_dimer"/>
    <property type="match status" value="1"/>
</dbReference>
<dbReference type="InterPro" id="IPR027469">
    <property type="entry name" value="Cation_efflux_TMD_sf"/>
</dbReference>
<feature type="transmembrane region" description="Helical" evidence="10">
    <location>
        <begin position="69"/>
        <end position="85"/>
    </location>
</feature>
<evidence type="ECO:0000256" key="8">
    <source>
        <dbReference type="ARBA" id="ARBA00023136"/>
    </source>
</evidence>
<comment type="caution">
    <text evidence="13">The sequence shown here is derived from an EMBL/GenBank/DDBJ whole genome shotgun (WGS) entry which is preliminary data.</text>
</comment>
<dbReference type="InterPro" id="IPR027470">
    <property type="entry name" value="Cation_efflux_CTD"/>
</dbReference>
<dbReference type="SUPFAM" id="SSF160240">
    <property type="entry name" value="Cation efflux protein cytoplasmic domain-like"/>
    <property type="match status" value="1"/>
</dbReference>
<dbReference type="AlphaFoldDB" id="A0A556V504"/>
<dbReference type="InterPro" id="IPR002524">
    <property type="entry name" value="Cation_efflux"/>
</dbReference>
<dbReference type="Proteomes" id="UP000319801">
    <property type="component" value="Unassembled WGS sequence"/>
</dbReference>
<dbReference type="GO" id="GO:0010312">
    <property type="term" value="P:detoxification of zinc ion"/>
    <property type="evidence" value="ECO:0007669"/>
    <property type="project" value="TreeGrafter"/>
</dbReference>
<keyword evidence="3" id="KW-0813">Transport</keyword>
<dbReference type="GO" id="GO:0016020">
    <property type="term" value="C:membrane"/>
    <property type="evidence" value="ECO:0007669"/>
    <property type="project" value="UniProtKB-SubCell"/>
</dbReference>